<comment type="function">
    <text evidence="4">Involved in the assembly process of the P-ring formation. It may associate with FlgF on the rod constituting a structure essential for the P-ring assembly or may act as a modulator protein for the P-ring assembly.</text>
</comment>
<dbReference type="Pfam" id="PF17656">
    <property type="entry name" value="ChapFlgA_N"/>
    <property type="match status" value="1"/>
</dbReference>
<keyword evidence="6" id="KW-0969">Cilium</keyword>
<evidence type="ECO:0000313" key="7">
    <source>
        <dbReference type="Proteomes" id="UP001197378"/>
    </source>
</evidence>
<evidence type="ECO:0000259" key="5">
    <source>
        <dbReference type="SMART" id="SM00858"/>
    </source>
</evidence>
<dbReference type="RefSeq" id="WP_215871981.1">
    <property type="nucleotide sequence ID" value="NZ_JAAXYO010000039.1"/>
</dbReference>
<sequence>MFRSLRNWAFAAALIFYLAPINQADAGEAMAAIHSAVIQFVRQHLAGSMRNSEIAVDVPAASVNFPTCTRLQLGYFGYANPFGNQTVAVHCQNPQAWTLYVPVQIRQGSKILIAAHSLSADSILRAGDIAESVANPGELSGAPLHDPAQVIGQRLQYGVMAGQPILRSMLQQRDLVHAGQLVTLVAQGDGVRIATTAEAIENGKEGQSILVRNVQSGRVLHAIVMHNGNVRVSF</sequence>
<comment type="similarity">
    <text evidence="4">Belongs to the FlgA family.</text>
</comment>
<name>A0AAE3CJ65_9PROT</name>
<dbReference type="AlphaFoldDB" id="A0AAE3CJ65"/>
<organism evidence="6 7">
    <name type="scientific">Igneacidithiobacillus copahuensis</name>
    <dbReference type="NCBI Taxonomy" id="2724909"/>
    <lineage>
        <taxon>Bacteria</taxon>
        <taxon>Pseudomonadati</taxon>
        <taxon>Pseudomonadota</taxon>
        <taxon>Acidithiobacillia</taxon>
        <taxon>Acidithiobacillales</taxon>
        <taxon>Acidithiobacillaceae</taxon>
        <taxon>Igneacidithiobacillus</taxon>
    </lineage>
</organism>
<dbReference type="Proteomes" id="UP001197378">
    <property type="component" value="Unassembled WGS sequence"/>
</dbReference>
<dbReference type="Gene3D" id="2.30.30.760">
    <property type="match status" value="1"/>
</dbReference>
<dbReference type="EMBL" id="JAAXYO010000039">
    <property type="protein sequence ID" value="MBU2787414.1"/>
    <property type="molecule type" value="Genomic_DNA"/>
</dbReference>
<dbReference type="Pfam" id="PF13144">
    <property type="entry name" value="ChapFlgA"/>
    <property type="match status" value="1"/>
</dbReference>
<comment type="caution">
    <text evidence="6">The sequence shown here is derived from an EMBL/GenBank/DDBJ whole genome shotgun (WGS) entry which is preliminary data.</text>
</comment>
<dbReference type="Gene3D" id="3.90.1210.10">
    <property type="entry name" value="Antifreeze-like/N-acetylneuraminic acid synthase C-terminal domain"/>
    <property type="match status" value="1"/>
</dbReference>
<dbReference type="InterPro" id="IPR017585">
    <property type="entry name" value="SAF_FlgA"/>
</dbReference>
<dbReference type="InterPro" id="IPR013974">
    <property type="entry name" value="SAF"/>
</dbReference>
<feature type="domain" description="SAF" evidence="5">
    <location>
        <begin position="109"/>
        <end position="171"/>
    </location>
</feature>
<evidence type="ECO:0000256" key="3">
    <source>
        <dbReference type="ARBA" id="ARBA00022764"/>
    </source>
</evidence>
<evidence type="ECO:0000256" key="1">
    <source>
        <dbReference type="ARBA" id="ARBA00004418"/>
    </source>
</evidence>
<keyword evidence="6" id="KW-0966">Cell projection</keyword>
<dbReference type="InterPro" id="IPR039246">
    <property type="entry name" value="Flagellar_FlgA"/>
</dbReference>
<evidence type="ECO:0000256" key="2">
    <source>
        <dbReference type="ARBA" id="ARBA00022729"/>
    </source>
</evidence>
<dbReference type="NCBIfam" id="TIGR03170">
    <property type="entry name" value="flgA_cterm"/>
    <property type="match status" value="1"/>
</dbReference>
<dbReference type="PANTHER" id="PTHR36307:SF1">
    <property type="entry name" value="FLAGELLA BASAL BODY P-RING FORMATION PROTEIN FLGA"/>
    <property type="match status" value="1"/>
</dbReference>
<dbReference type="GO" id="GO:0044780">
    <property type="term" value="P:bacterial-type flagellum assembly"/>
    <property type="evidence" value="ECO:0007669"/>
    <property type="project" value="InterPro"/>
</dbReference>
<dbReference type="PANTHER" id="PTHR36307">
    <property type="entry name" value="FLAGELLA BASAL BODY P-RING FORMATION PROTEIN FLGA"/>
    <property type="match status" value="1"/>
</dbReference>
<dbReference type="SMART" id="SM00858">
    <property type="entry name" value="SAF"/>
    <property type="match status" value="1"/>
</dbReference>
<dbReference type="CDD" id="cd11614">
    <property type="entry name" value="SAF_CpaB_FlgA_like"/>
    <property type="match status" value="1"/>
</dbReference>
<evidence type="ECO:0000256" key="4">
    <source>
        <dbReference type="RuleBase" id="RU362063"/>
    </source>
</evidence>
<proteinExistence type="inferred from homology"/>
<accession>A0AAE3CJ65</accession>
<comment type="subcellular location">
    <subcellularLocation>
        <location evidence="1 4">Periplasm</location>
    </subcellularLocation>
</comment>
<keyword evidence="3 4" id="KW-0574">Periplasm</keyword>
<dbReference type="GO" id="GO:0042597">
    <property type="term" value="C:periplasmic space"/>
    <property type="evidence" value="ECO:0007669"/>
    <property type="project" value="UniProtKB-SubCell"/>
</dbReference>
<keyword evidence="6" id="KW-0282">Flagellum</keyword>
<dbReference type="InterPro" id="IPR041231">
    <property type="entry name" value="FlgA_N"/>
</dbReference>
<reference evidence="6" key="1">
    <citation type="journal article" date="2021" name="ISME J.">
        <title>Genomic evolution of the class Acidithiobacillia: deep-branching Proteobacteria living in extreme acidic conditions.</title>
        <authorList>
            <person name="Moya-Beltran A."/>
            <person name="Beard S."/>
            <person name="Rojas-Villalobos C."/>
            <person name="Issotta F."/>
            <person name="Gallardo Y."/>
            <person name="Ulloa R."/>
            <person name="Giaveno A."/>
            <person name="Degli Esposti M."/>
            <person name="Johnson D.B."/>
            <person name="Quatrini R."/>
        </authorList>
    </citation>
    <scope>NUCLEOTIDE SEQUENCE</scope>
    <source>
        <strain evidence="6">VAN18-1</strain>
    </source>
</reference>
<gene>
    <name evidence="6" type="primary">flgA</name>
    <name evidence="6" type="ORF">HFQ13_04170</name>
</gene>
<keyword evidence="4" id="KW-1005">Bacterial flagellum biogenesis</keyword>
<feature type="signal peptide" evidence="4">
    <location>
        <begin position="1"/>
        <end position="26"/>
    </location>
</feature>
<evidence type="ECO:0000313" key="6">
    <source>
        <dbReference type="EMBL" id="MBU2787414.1"/>
    </source>
</evidence>
<feature type="chain" id="PRO_5041780633" description="Flagella basal body P-ring formation protein FlgA" evidence="4">
    <location>
        <begin position="27"/>
        <end position="234"/>
    </location>
</feature>
<keyword evidence="7" id="KW-1185">Reference proteome</keyword>
<keyword evidence="2 4" id="KW-0732">Signal</keyword>
<protein>
    <recommendedName>
        <fullName evidence="4">Flagella basal body P-ring formation protein FlgA</fullName>
    </recommendedName>
</protein>